<dbReference type="AlphaFoldDB" id="A0A0A6RRX2"/>
<gene>
    <name evidence="1" type="ORF">PN36_26585</name>
</gene>
<organism evidence="1 2">
    <name type="scientific">Candidatus Thiomargarita nelsonii</name>
    <dbReference type="NCBI Taxonomy" id="1003181"/>
    <lineage>
        <taxon>Bacteria</taxon>
        <taxon>Pseudomonadati</taxon>
        <taxon>Pseudomonadota</taxon>
        <taxon>Gammaproteobacteria</taxon>
        <taxon>Thiotrichales</taxon>
        <taxon>Thiotrichaceae</taxon>
        <taxon>Thiomargarita</taxon>
    </lineage>
</organism>
<protein>
    <recommendedName>
        <fullName evidence="3">Helix-turn-helix domain-containing protein</fullName>
    </recommendedName>
</protein>
<evidence type="ECO:0000313" key="1">
    <source>
        <dbReference type="EMBL" id="KHD06636.1"/>
    </source>
</evidence>
<proteinExistence type="predicted"/>
<accession>A0A0A6RRX2</accession>
<reference evidence="1 2" key="1">
    <citation type="journal article" date="2016" name="Front. Microbiol.">
        <title>Single-Cell (Meta-)Genomics of a Dimorphic Candidatus Thiomargarita nelsonii Reveals Genomic Plasticity.</title>
        <authorList>
            <person name="Flood B.E."/>
            <person name="Fliss P."/>
            <person name="Jones D.S."/>
            <person name="Dick G.J."/>
            <person name="Jain S."/>
            <person name="Kaster A.K."/>
            <person name="Winkel M."/>
            <person name="Mussmann M."/>
            <person name="Bailey J."/>
        </authorList>
    </citation>
    <scope>NUCLEOTIDE SEQUENCE [LARGE SCALE GENOMIC DNA]</scope>
    <source>
        <strain evidence="1">Hydrate Ridge</strain>
    </source>
</reference>
<sequence>MEKLSIREASERFGLSKARLYKLLGDGIITGELSQKRGKGGHSWVNISSLQNHLNTRVAKQRHGKGGLKIKGDTIYIPVSEAAKRIGYTVQHIHSLAKRGSIASKKTKDNKGRLIHYEDLLQYKKTLV</sequence>
<dbReference type="EMBL" id="JSZA02000157">
    <property type="protein sequence ID" value="KHD06636.1"/>
    <property type="molecule type" value="Genomic_DNA"/>
</dbReference>
<name>A0A0A6RRX2_9GAMM</name>
<evidence type="ECO:0008006" key="3">
    <source>
        <dbReference type="Google" id="ProtNLM"/>
    </source>
</evidence>
<evidence type="ECO:0000313" key="2">
    <source>
        <dbReference type="Proteomes" id="UP000030428"/>
    </source>
</evidence>
<dbReference type="Proteomes" id="UP000030428">
    <property type="component" value="Unassembled WGS sequence"/>
</dbReference>
<comment type="caution">
    <text evidence="1">The sequence shown here is derived from an EMBL/GenBank/DDBJ whole genome shotgun (WGS) entry which is preliminary data.</text>
</comment>
<keyword evidence="2" id="KW-1185">Reference proteome</keyword>